<keyword evidence="13" id="KW-1185">Reference proteome</keyword>
<comment type="catalytic activity">
    <reaction evidence="9">
        <text>N(6)-acetyl-L-lysyl-[protein] + NAD(+) + H2O = 2''-O-acetyl-ADP-D-ribose + nicotinamide + L-lysyl-[protein]</text>
        <dbReference type="Rhea" id="RHEA:43636"/>
        <dbReference type="Rhea" id="RHEA-COMP:9752"/>
        <dbReference type="Rhea" id="RHEA-COMP:10731"/>
        <dbReference type="ChEBI" id="CHEBI:15377"/>
        <dbReference type="ChEBI" id="CHEBI:17154"/>
        <dbReference type="ChEBI" id="CHEBI:29969"/>
        <dbReference type="ChEBI" id="CHEBI:57540"/>
        <dbReference type="ChEBI" id="CHEBI:61930"/>
        <dbReference type="ChEBI" id="CHEBI:83767"/>
        <dbReference type="EC" id="2.3.1.286"/>
    </reaction>
</comment>
<organism evidence="13 14">
    <name type="scientific">Aplysia californica</name>
    <name type="common">California sea hare</name>
    <dbReference type="NCBI Taxonomy" id="6500"/>
    <lineage>
        <taxon>Eukaryota</taxon>
        <taxon>Metazoa</taxon>
        <taxon>Spiralia</taxon>
        <taxon>Lophotrochozoa</taxon>
        <taxon>Mollusca</taxon>
        <taxon>Gastropoda</taxon>
        <taxon>Heterobranchia</taxon>
        <taxon>Euthyneura</taxon>
        <taxon>Tectipleura</taxon>
        <taxon>Aplysiida</taxon>
        <taxon>Aplysioidea</taxon>
        <taxon>Aplysiidae</taxon>
        <taxon>Aplysia</taxon>
    </lineage>
</organism>
<dbReference type="InterPro" id="IPR026590">
    <property type="entry name" value="Ssirtuin_cat_dom"/>
</dbReference>
<sequence>MSSNEEPGSSKDKVENDKSVGAEAPEGAAKQDDGTDDNPAEKDSMDMFSLSEYLARSLGLREKPESRLVEISLAGIAKFLASEECKNVVTMAGAGISTSAGIPDFRSPGTGLYDNLASYNLPHPQAIFDISFFRENPKPFFVLAKALYPGSFKPTPAHYFIKLLSDKGKLLRHFTQNIDTLERVAGLDGDKIVEAHGTFYSNHCQECGLEFSLEWMKEQIFADVIPTCSEEGCLGVVKPDIVFFGETLPKRFAECVGQDLDECDLLIVMGTSLAVQPFASLASRVPFSTPRLYINLEKGSSSCNPISALLFGGGFQFDSEDNYRDVFKEATCDAGCQELADLLGWGDELKTLVASEHKRIDAAQAKQPPANTSQKKSKTS</sequence>
<name>A0ABM1VXQ1_APLCA</name>
<dbReference type="Proteomes" id="UP000694888">
    <property type="component" value="Unplaced"/>
</dbReference>
<evidence type="ECO:0000256" key="5">
    <source>
        <dbReference type="ARBA" id="ARBA00022833"/>
    </source>
</evidence>
<keyword evidence="4 9" id="KW-0479">Metal-binding</keyword>
<dbReference type="PANTHER" id="PTHR11085">
    <property type="entry name" value="NAD-DEPENDENT PROTEIN DEACYLASE SIRTUIN-5, MITOCHONDRIAL-RELATED"/>
    <property type="match status" value="1"/>
</dbReference>
<evidence type="ECO:0000256" key="1">
    <source>
        <dbReference type="ARBA" id="ARBA00001947"/>
    </source>
</evidence>
<keyword evidence="6 9" id="KW-0520">NAD</keyword>
<feature type="region of interest" description="Disordered" evidence="11">
    <location>
        <begin position="360"/>
        <end position="380"/>
    </location>
</feature>
<evidence type="ECO:0000256" key="7">
    <source>
        <dbReference type="ARBA" id="ARBA00048378"/>
    </source>
</evidence>
<evidence type="ECO:0000313" key="13">
    <source>
        <dbReference type="Proteomes" id="UP000694888"/>
    </source>
</evidence>
<evidence type="ECO:0000259" key="12">
    <source>
        <dbReference type="PROSITE" id="PS50305"/>
    </source>
</evidence>
<dbReference type="InterPro" id="IPR050134">
    <property type="entry name" value="NAD-dep_sirtuin_deacylases"/>
</dbReference>
<comment type="catalytic activity">
    <reaction evidence="8">
        <text>N(6)-tetradecanoyl-L-lysyl-[protein] + NAD(+) + H2O = 2''-O-tetradecanoyl-ADP-D-ribose + nicotinamide + L-lysyl-[protein]</text>
        <dbReference type="Rhea" id="RHEA:70567"/>
        <dbReference type="Rhea" id="RHEA-COMP:9752"/>
        <dbReference type="Rhea" id="RHEA-COMP:15437"/>
        <dbReference type="ChEBI" id="CHEBI:15377"/>
        <dbReference type="ChEBI" id="CHEBI:17154"/>
        <dbReference type="ChEBI" id="CHEBI:29969"/>
        <dbReference type="ChEBI" id="CHEBI:57540"/>
        <dbReference type="ChEBI" id="CHEBI:141129"/>
        <dbReference type="ChEBI" id="CHEBI:189674"/>
    </reaction>
    <physiologicalReaction direction="left-to-right" evidence="8">
        <dbReference type="Rhea" id="RHEA:70568"/>
    </physiologicalReaction>
</comment>
<keyword evidence="3 9" id="KW-0808">Transferase</keyword>
<feature type="binding site" evidence="10">
    <location>
        <position position="207"/>
    </location>
    <ligand>
        <name>Zn(2+)</name>
        <dbReference type="ChEBI" id="CHEBI:29105"/>
    </ligand>
</feature>
<dbReference type="InterPro" id="IPR003000">
    <property type="entry name" value="Sirtuin"/>
</dbReference>
<evidence type="ECO:0000313" key="14">
    <source>
        <dbReference type="RefSeq" id="XP_035827194.1"/>
    </source>
</evidence>
<feature type="compositionally biased region" description="Basic and acidic residues" evidence="11">
    <location>
        <begin position="29"/>
        <end position="45"/>
    </location>
</feature>
<dbReference type="InterPro" id="IPR026591">
    <property type="entry name" value="Sirtuin_cat_small_dom_sf"/>
</dbReference>
<comment type="catalytic activity">
    <reaction evidence="7">
        <text>N(6)-hexadecanoyl-L-lysyl-[protein] + NAD(+) + H2O = 2''-O-hexadecanoyl-ADP-D-ribose + nicotinamide + L-lysyl-[protein]</text>
        <dbReference type="Rhea" id="RHEA:70563"/>
        <dbReference type="Rhea" id="RHEA-COMP:9752"/>
        <dbReference type="Rhea" id="RHEA-COMP:14175"/>
        <dbReference type="ChEBI" id="CHEBI:15377"/>
        <dbReference type="ChEBI" id="CHEBI:17154"/>
        <dbReference type="ChEBI" id="CHEBI:29969"/>
        <dbReference type="ChEBI" id="CHEBI:57540"/>
        <dbReference type="ChEBI" id="CHEBI:138936"/>
        <dbReference type="ChEBI" id="CHEBI:189673"/>
    </reaction>
    <physiologicalReaction direction="left-to-right" evidence="7">
        <dbReference type="Rhea" id="RHEA:70564"/>
    </physiologicalReaction>
</comment>
<dbReference type="PANTHER" id="PTHR11085:SF6">
    <property type="entry name" value="NAD-DEPENDENT PROTEIN DEACETYLASE SIRTUIN-2"/>
    <property type="match status" value="1"/>
</dbReference>
<reference evidence="14" key="1">
    <citation type="submission" date="2025-08" db="UniProtKB">
        <authorList>
            <consortium name="RefSeq"/>
        </authorList>
    </citation>
    <scope>IDENTIFICATION</scope>
</reference>
<feature type="binding site" evidence="10">
    <location>
        <position position="228"/>
    </location>
    <ligand>
        <name>Zn(2+)</name>
        <dbReference type="ChEBI" id="CHEBI:29105"/>
    </ligand>
</feature>
<dbReference type="GeneID" id="101852342"/>
<gene>
    <name evidence="14" type="primary">LOC101852342</name>
</gene>
<dbReference type="RefSeq" id="XP_035827194.1">
    <property type="nucleotide sequence ID" value="XM_035971301.1"/>
</dbReference>
<evidence type="ECO:0000256" key="2">
    <source>
        <dbReference type="ARBA" id="ARBA00006924"/>
    </source>
</evidence>
<dbReference type="PROSITE" id="PS50305">
    <property type="entry name" value="SIRTUIN"/>
    <property type="match status" value="1"/>
</dbReference>
<evidence type="ECO:0000256" key="9">
    <source>
        <dbReference type="PIRNR" id="PIRNR037938"/>
    </source>
</evidence>
<evidence type="ECO:0000256" key="6">
    <source>
        <dbReference type="ARBA" id="ARBA00023027"/>
    </source>
</evidence>
<evidence type="ECO:0000256" key="3">
    <source>
        <dbReference type="ARBA" id="ARBA00022679"/>
    </source>
</evidence>
<evidence type="ECO:0000256" key="11">
    <source>
        <dbReference type="SAM" id="MobiDB-lite"/>
    </source>
</evidence>
<dbReference type="SUPFAM" id="SSF52467">
    <property type="entry name" value="DHS-like NAD/FAD-binding domain"/>
    <property type="match status" value="1"/>
</dbReference>
<dbReference type="Pfam" id="PF02146">
    <property type="entry name" value="SIR2"/>
    <property type="match status" value="1"/>
</dbReference>
<comment type="similarity">
    <text evidence="2 9">Belongs to the sirtuin family. Class I subfamily.</text>
</comment>
<feature type="active site" description="Proton acceptor" evidence="10">
    <location>
        <position position="196"/>
    </location>
</feature>
<feature type="domain" description="Deacetylase sirtuin-type" evidence="12">
    <location>
        <begin position="66"/>
        <end position="346"/>
    </location>
</feature>
<dbReference type="Gene3D" id="3.40.50.1220">
    <property type="entry name" value="TPP-binding domain"/>
    <property type="match status" value="1"/>
</dbReference>
<feature type="binding site" evidence="10">
    <location>
        <position position="233"/>
    </location>
    <ligand>
        <name>Zn(2+)</name>
        <dbReference type="ChEBI" id="CHEBI:29105"/>
    </ligand>
</feature>
<evidence type="ECO:0000256" key="4">
    <source>
        <dbReference type="ARBA" id="ARBA00022723"/>
    </source>
</evidence>
<evidence type="ECO:0000256" key="8">
    <source>
        <dbReference type="ARBA" id="ARBA00048905"/>
    </source>
</evidence>
<accession>A0ABM1VXQ1</accession>
<dbReference type="InterPro" id="IPR017328">
    <property type="entry name" value="Sirtuin_class_I"/>
</dbReference>
<comment type="cofactor">
    <cofactor evidence="1 9">
        <name>Zn(2+)</name>
        <dbReference type="ChEBI" id="CHEBI:29105"/>
    </cofactor>
</comment>
<feature type="compositionally biased region" description="Basic and acidic residues" evidence="11">
    <location>
        <begin position="8"/>
        <end position="20"/>
    </location>
</feature>
<protein>
    <recommendedName>
        <fullName evidence="9">NAD-dependent protein deacetylase</fullName>
        <ecNumber evidence="9">2.3.1.286</ecNumber>
    </recommendedName>
</protein>
<feature type="region of interest" description="Disordered" evidence="11">
    <location>
        <begin position="1"/>
        <end position="46"/>
    </location>
</feature>
<dbReference type="CDD" id="cd01408">
    <property type="entry name" value="SIRT1"/>
    <property type="match status" value="1"/>
</dbReference>
<dbReference type="InterPro" id="IPR029035">
    <property type="entry name" value="DHS-like_NAD/FAD-binding_dom"/>
</dbReference>
<evidence type="ECO:0000256" key="10">
    <source>
        <dbReference type="PROSITE-ProRule" id="PRU00236"/>
    </source>
</evidence>
<proteinExistence type="inferred from homology"/>
<dbReference type="PIRSF" id="PIRSF037938">
    <property type="entry name" value="SIR2_euk"/>
    <property type="match status" value="1"/>
</dbReference>
<feature type="binding site" evidence="10">
    <location>
        <position position="204"/>
    </location>
    <ligand>
        <name>Zn(2+)</name>
        <dbReference type="ChEBI" id="CHEBI:29105"/>
    </ligand>
</feature>
<keyword evidence="5 9" id="KW-0862">Zinc</keyword>
<dbReference type="Gene3D" id="3.30.1600.10">
    <property type="entry name" value="SIR2/SIRT2 'Small Domain"/>
    <property type="match status" value="1"/>
</dbReference>
<dbReference type="EC" id="2.3.1.286" evidence="9"/>